<feature type="region of interest" description="Disordered" evidence="5">
    <location>
        <begin position="1"/>
        <end position="28"/>
    </location>
</feature>
<evidence type="ECO:0000256" key="5">
    <source>
        <dbReference type="SAM" id="MobiDB-lite"/>
    </source>
</evidence>
<dbReference type="PIRSF" id="PIRSF000040">
    <property type="entry name" value="MMOH_comp"/>
    <property type="match status" value="1"/>
</dbReference>
<evidence type="ECO:0000256" key="1">
    <source>
        <dbReference type="ARBA" id="ARBA00012710"/>
    </source>
</evidence>
<evidence type="ECO:0000313" key="6">
    <source>
        <dbReference type="EMBL" id="MBO2453789.1"/>
    </source>
</evidence>
<name>A0A939T918_9ACTN</name>
<dbReference type="Gene3D" id="1.10.620.20">
    <property type="entry name" value="Ribonucleotide Reductase, subunit A"/>
    <property type="match status" value="1"/>
</dbReference>
<dbReference type="CDD" id="cd01058">
    <property type="entry name" value="AAMH_B"/>
    <property type="match status" value="1"/>
</dbReference>
<comment type="caution">
    <text evidence="6">The sequence shown here is derived from an EMBL/GenBank/DDBJ whole genome shotgun (WGS) entry which is preliminary data.</text>
</comment>
<evidence type="ECO:0000313" key="7">
    <source>
        <dbReference type="Proteomes" id="UP000669179"/>
    </source>
</evidence>
<reference evidence="6" key="1">
    <citation type="submission" date="2021-03" db="EMBL/GenBank/DDBJ databases">
        <authorList>
            <person name="Kanchanasin P."/>
            <person name="Saeng-In P."/>
            <person name="Phongsopitanun W."/>
            <person name="Yuki M."/>
            <person name="Kudo T."/>
            <person name="Ohkuma M."/>
            <person name="Tanasupawat S."/>
        </authorList>
    </citation>
    <scope>NUCLEOTIDE SEQUENCE</scope>
    <source>
        <strain evidence="6">GKU 128</strain>
    </source>
</reference>
<keyword evidence="2" id="KW-0560">Oxidoreductase</keyword>
<comment type="catalytic activity">
    <reaction evidence="4">
        <text>propane + NADH + O2 + H(+) = propan-2-ol + NAD(+) + H2O</text>
        <dbReference type="Rhea" id="RHEA:49992"/>
        <dbReference type="ChEBI" id="CHEBI:15377"/>
        <dbReference type="ChEBI" id="CHEBI:15378"/>
        <dbReference type="ChEBI" id="CHEBI:15379"/>
        <dbReference type="ChEBI" id="CHEBI:17824"/>
        <dbReference type="ChEBI" id="CHEBI:32879"/>
        <dbReference type="ChEBI" id="CHEBI:57540"/>
        <dbReference type="ChEBI" id="CHEBI:57945"/>
        <dbReference type="EC" id="1.14.13.227"/>
    </reaction>
</comment>
<dbReference type="InterPro" id="IPR012348">
    <property type="entry name" value="RNR-like"/>
</dbReference>
<accession>A0A939T918</accession>
<dbReference type="SUPFAM" id="SSF47240">
    <property type="entry name" value="Ferritin-like"/>
    <property type="match status" value="1"/>
</dbReference>
<evidence type="ECO:0000256" key="4">
    <source>
        <dbReference type="ARBA" id="ARBA00048941"/>
    </source>
</evidence>
<keyword evidence="3 6" id="KW-0503">Monooxygenase</keyword>
<gene>
    <name evidence="6" type="ORF">J4573_42335</name>
</gene>
<dbReference type="EC" id="1.14.13.227" evidence="1"/>
<dbReference type="InterPro" id="IPR009078">
    <property type="entry name" value="Ferritin-like_SF"/>
</dbReference>
<feature type="compositionally biased region" description="Basic and acidic residues" evidence="5">
    <location>
        <begin position="1"/>
        <end position="20"/>
    </location>
</feature>
<dbReference type="EMBL" id="JAGEOJ010000022">
    <property type="protein sequence ID" value="MBO2453789.1"/>
    <property type="molecule type" value="Genomic_DNA"/>
</dbReference>
<dbReference type="InterPro" id="IPR012078">
    <property type="entry name" value="MP_mOase_hydro"/>
</dbReference>
<proteinExistence type="predicted"/>
<keyword evidence="7" id="KW-1185">Reference proteome</keyword>
<dbReference type="InterPro" id="IPR003430">
    <property type="entry name" value="Phenol_Hydrox"/>
</dbReference>
<dbReference type="AlphaFoldDB" id="A0A939T918"/>
<evidence type="ECO:0000256" key="2">
    <source>
        <dbReference type="ARBA" id="ARBA00023002"/>
    </source>
</evidence>
<dbReference type="RefSeq" id="WP_208261807.1">
    <property type="nucleotide sequence ID" value="NZ_JAGEOJ010000022.1"/>
</dbReference>
<protein>
    <recommendedName>
        <fullName evidence="1">propane 2-monooxygenase</fullName>
        <ecNumber evidence="1">1.14.13.227</ecNumber>
    </recommendedName>
</protein>
<organism evidence="6 7">
    <name type="scientific">Actinomadura barringtoniae</name>
    <dbReference type="NCBI Taxonomy" id="1427535"/>
    <lineage>
        <taxon>Bacteria</taxon>
        <taxon>Bacillati</taxon>
        <taxon>Actinomycetota</taxon>
        <taxon>Actinomycetes</taxon>
        <taxon>Streptosporangiales</taxon>
        <taxon>Thermomonosporaceae</taxon>
        <taxon>Actinomadura</taxon>
    </lineage>
</organism>
<evidence type="ECO:0000256" key="3">
    <source>
        <dbReference type="ARBA" id="ARBA00023033"/>
    </source>
</evidence>
<dbReference type="Proteomes" id="UP000669179">
    <property type="component" value="Unassembled WGS sequence"/>
</dbReference>
<sequence length="371" mass="42441">MTTQAKPDDRAERSFPKPEFTDAEAGALEFPSSDSRSFNYFTPRRMRATTYEDVTYDVQPDPERYLTQGWIYGFAKGPGGYPLDWTSLRSSDWHRFRDPNGEWEQTIYRNNANVVRQIQQNLADAKLAEAYAAWPPAWVRFVERNLGAWMHAEHGLGMHVFMAAQRSAPTNMINNAIAVNTMHKLRFAQDLALYNLDLSESGIGFDGSVHREVWQEDPVWQSVRRNVELLTTVEDWAEALFATGIVYESLVGELFRSQLVMQIAARNGDYVTPSLVGTGEQDHVRDLSYTRELFLLLVRDEQHGARNREVLGEWLDRWIPVSLRAARDLQPIWSQPQEKAISFTDSLTAARDGLRSLLADLDLTEPKELSQ</sequence>
<dbReference type="GO" id="GO:0016709">
    <property type="term" value="F:oxidoreductase activity, acting on paired donors, with incorporation or reduction of molecular oxygen, NAD(P)H as one donor, and incorporation of one atom of oxygen"/>
    <property type="evidence" value="ECO:0007669"/>
    <property type="project" value="InterPro"/>
</dbReference>
<dbReference type="Pfam" id="PF02332">
    <property type="entry name" value="Phenol_Hydrox"/>
    <property type="match status" value="1"/>
</dbReference>